<organism evidence="2 3">
    <name type="scientific">Porphyromonas catoniae F0037</name>
    <dbReference type="NCBI Taxonomy" id="1127696"/>
    <lineage>
        <taxon>Bacteria</taxon>
        <taxon>Pseudomonadati</taxon>
        <taxon>Bacteroidota</taxon>
        <taxon>Bacteroidia</taxon>
        <taxon>Bacteroidales</taxon>
        <taxon>Porphyromonadaceae</taxon>
        <taxon>Porphyromonas</taxon>
    </lineage>
</organism>
<dbReference type="InterPro" id="IPR011990">
    <property type="entry name" value="TPR-like_helical_dom_sf"/>
</dbReference>
<dbReference type="Pfam" id="PF12741">
    <property type="entry name" value="SusD-like"/>
    <property type="match status" value="1"/>
</dbReference>
<dbReference type="SUPFAM" id="SSF48452">
    <property type="entry name" value="TPR-like"/>
    <property type="match status" value="1"/>
</dbReference>
<name>L1NHA7_9PORP</name>
<gene>
    <name evidence="2" type="ORF">HMPREF9134_00327</name>
</gene>
<dbReference type="RefSeq" id="WP_005468475.1">
    <property type="nucleotide sequence ID" value="NZ_KB291042.1"/>
</dbReference>
<dbReference type="Proteomes" id="UP000010408">
    <property type="component" value="Unassembled WGS sequence"/>
</dbReference>
<evidence type="ECO:0000256" key="1">
    <source>
        <dbReference type="SAM" id="SignalP"/>
    </source>
</evidence>
<proteinExistence type="predicted"/>
<sequence length="545" mass="60065">MKLKKYILPALALVSLASCNQEEVNTDRLGVTKEELLRDGLSYGAPLLTMQLKVVPVGAPSETTGPGNDLAATDLYSSGNYIGYFGNNNNWNFNIESNWNFGNGGRMKYIYEVLYSNFAASYRELKQALEGSTGSYEKQVLAIANTMKVLAWTRATDGFGPIVYTTAGDGNITPTPDAQSVVYREMLKELYEQAKILSQGGANVASRYDLIYNGDARKWAKLANSLMLRLAVRVHFKDANLAKEYIAKAQENGGPIKDIADQAALKSSAKQPLLNPYLAAIGYNETRMGATIWSYLKGYDDTRIAKYFVGVAKIWLPEYYPIAPEYTLPRSDNGGAADASKPNTDEATNIFWFRASETSFLLAEASLYGLTSGDTKALYEEGVRKSFEEQGAVLGAYLSSTSKPRPYNSSTVSPVYPAGYSDDISEGNVSPSWDDTSGTADEVKEQQLQKIITQKYLALYPNSVEAWTEYRRTGYPFIMKPADRAAAGRIDAPADTRAPERFVFSDQSYTTNPSLKVVPSLLGGPDKGSTKLWWVRDNRPKQPNN</sequence>
<dbReference type="HOGENOM" id="CLU_025928_2_0_10"/>
<dbReference type="eggNOG" id="COG4198">
    <property type="taxonomic scope" value="Bacteria"/>
</dbReference>
<evidence type="ECO:0000313" key="2">
    <source>
        <dbReference type="EMBL" id="EKY02592.1"/>
    </source>
</evidence>
<dbReference type="PATRIC" id="fig|1127696.3.peg.277"/>
<dbReference type="EMBL" id="AMEQ01000012">
    <property type="protein sequence ID" value="EKY02592.1"/>
    <property type="molecule type" value="Genomic_DNA"/>
</dbReference>
<feature type="signal peptide" evidence="1">
    <location>
        <begin position="1"/>
        <end position="20"/>
    </location>
</feature>
<evidence type="ECO:0008006" key="4">
    <source>
        <dbReference type="Google" id="ProtNLM"/>
    </source>
</evidence>
<comment type="caution">
    <text evidence="2">The sequence shown here is derived from an EMBL/GenBank/DDBJ whole genome shotgun (WGS) entry which is preliminary data.</text>
</comment>
<dbReference type="STRING" id="1127696.HMPREF9134_00327"/>
<dbReference type="AlphaFoldDB" id="L1NHA7"/>
<dbReference type="Gene3D" id="1.25.40.390">
    <property type="match status" value="1"/>
</dbReference>
<reference evidence="2 3" key="1">
    <citation type="submission" date="2012-05" db="EMBL/GenBank/DDBJ databases">
        <authorList>
            <person name="Weinstock G."/>
            <person name="Sodergren E."/>
            <person name="Lobos E.A."/>
            <person name="Fulton L."/>
            <person name="Fulton R."/>
            <person name="Courtney L."/>
            <person name="Fronick C."/>
            <person name="O'Laughlin M."/>
            <person name="Godfrey J."/>
            <person name="Wilson R.M."/>
            <person name="Miner T."/>
            <person name="Farmer C."/>
            <person name="Delehaunty K."/>
            <person name="Cordes M."/>
            <person name="Minx P."/>
            <person name="Tomlinson C."/>
            <person name="Chen J."/>
            <person name="Wollam A."/>
            <person name="Pepin K.H."/>
            <person name="Bhonagiri V."/>
            <person name="Zhang X."/>
            <person name="Suruliraj S."/>
            <person name="Warren W."/>
            <person name="Mitreva M."/>
            <person name="Mardis E.R."/>
            <person name="Wilson R.K."/>
        </authorList>
    </citation>
    <scope>NUCLEOTIDE SEQUENCE [LARGE SCALE GENOMIC DNA]</scope>
    <source>
        <strain evidence="2 3">F0037</strain>
    </source>
</reference>
<feature type="chain" id="PRO_5003954593" description="SusD/RagB family nutrient-binding outer membrane lipoprotein" evidence="1">
    <location>
        <begin position="21"/>
        <end position="545"/>
    </location>
</feature>
<protein>
    <recommendedName>
        <fullName evidence="4">SusD/RagB family nutrient-binding outer membrane lipoprotein</fullName>
    </recommendedName>
</protein>
<dbReference type="PROSITE" id="PS51257">
    <property type="entry name" value="PROKAR_LIPOPROTEIN"/>
    <property type="match status" value="1"/>
</dbReference>
<accession>L1NHA7</accession>
<dbReference type="InterPro" id="IPR024302">
    <property type="entry name" value="SusD-like"/>
</dbReference>
<keyword evidence="1" id="KW-0732">Signal</keyword>
<evidence type="ECO:0000313" key="3">
    <source>
        <dbReference type="Proteomes" id="UP000010408"/>
    </source>
</evidence>